<name>A0A9D1D140_9FIRM</name>
<evidence type="ECO:0000313" key="2">
    <source>
        <dbReference type="Proteomes" id="UP000886886"/>
    </source>
</evidence>
<dbReference type="Proteomes" id="UP000886886">
    <property type="component" value="Unassembled WGS sequence"/>
</dbReference>
<dbReference type="EMBL" id="DVFT01000094">
    <property type="protein sequence ID" value="HIQ96183.1"/>
    <property type="molecule type" value="Genomic_DNA"/>
</dbReference>
<sequence length="72" mass="8014">MGLFKKKIVKKSYDKERQKPAIKCSICTGEQVAGFLDVHTGSFAEVMVIRGEADLEVFRAQYGISGEIGKIY</sequence>
<comment type="caution">
    <text evidence="1">The sequence shown here is derived from an EMBL/GenBank/DDBJ whole genome shotgun (WGS) entry which is preliminary data.</text>
</comment>
<accession>A0A9D1D140</accession>
<organism evidence="1 2">
    <name type="scientific">Candidatus Limivivens merdigallinarum</name>
    <dbReference type="NCBI Taxonomy" id="2840859"/>
    <lineage>
        <taxon>Bacteria</taxon>
        <taxon>Bacillati</taxon>
        <taxon>Bacillota</taxon>
        <taxon>Clostridia</taxon>
        <taxon>Lachnospirales</taxon>
        <taxon>Lachnospiraceae</taxon>
        <taxon>Lachnospiraceae incertae sedis</taxon>
        <taxon>Candidatus Limivivens</taxon>
    </lineage>
</organism>
<reference evidence="1" key="1">
    <citation type="submission" date="2020-10" db="EMBL/GenBank/DDBJ databases">
        <authorList>
            <person name="Gilroy R."/>
        </authorList>
    </citation>
    <scope>NUCLEOTIDE SEQUENCE</scope>
    <source>
        <strain evidence="1">ChiSjej3B21-11622</strain>
    </source>
</reference>
<dbReference type="AlphaFoldDB" id="A0A9D1D140"/>
<proteinExistence type="predicted"/>
<protein>
    <submittedName>
        <fullName evidence="1">Aspartate dehydrogenase</fullName>
    </submittedName>
</protein>
<gene>
    <name evidence="1" type="ORF">IAB26_06445</name>
</gene>
<evidence type="ECO:0000313" key="1">
    <source>
        <dbReference type="EMBL" id="HIQ96183.1"/>
    </source>
</evidence>
<reference evidence="1" key="2">
    <citation type="journal article" date="2021" name="PeerJ">
        <title>Extensive microbial diversity within the chicken gut microbiome revealed by metagenomics and culture.</title>
        <authorList>
            <person name="Gilroy R."/>
            <person name="Ravi A."/>
            <person name="Getino M."/>
            <person name="Pursley I."/>
            <person name="Horton D.L."/>
            <person name="Alikhan N.F."/>
            <person name="Baker D."/>
            <person name="Gharbi K."/>
            <person name="Hall N."/>
            <person name="Watson M."/>
            <person name="Adriaenssens E.M."/>
            <person name="Foster-Nyarko E."/>
            <person name="Jarju S."/>
            <person name="Secka A."/>
            <person name="Antonio M."/>
            <person name="Oren A."/>
            <person name="Chaudhuri R.R."/>
            <person name="La Ragione R."/>
            <person name="Hildebrand F."/>
            <person name="Pallen M.J."/>
        </authorList>
    </citation>
    <scope>NUCLEOTIDE SEQUENCE</scope>
    <source>
        <strain evidence="1">ChiSjej3B21-11622</strain>
    </source>
</reference>